<dbReference type="SUPFAM" id="SSF53448">
    <property type="entry name" value="Nucleotide-diphospho-sugar transferases"/>
    <property type="match status" value="1"/>
</dbReference>
<evidence type="ECO:0000256" key="4">
    <source>
        <dbReference type="ARBA" id="ARBA00022695"/>
    </source>
</evidence>
<feature type="domain" description="Nucleotidyl transferase" evidence="6">
    <location>
        <begin position="10"/>
        <end position="274"/>
    </location>
</feature>
<evidence type="ECO:0000256" key="5">
    <source>
        <dbReference type="ARBA" id="ARBA00048128"/>
    </source>
</evidence>
<comment type="similarity">
    <text evidence="1">Belongs to the UDPGP type 2 family.</text>
</comment>
<proteinExistence type="inferred from homology"/>
<dbReference type="STRING" id="58114.SAMN05216270_11073"/>
<dbReference type="Gene3D" id="3.90.550.10">
    <property type="entry name" value="Spore Coat Polysaccharide Biosynthesis Protein SpsA, Chain A"/>
    <property type="match status" value="1"/>
</dbReference>
<dbReference type="EMBL" id="FNAD01000010">
    <property type="protein sequence ID" value="SDD98027.1"/>
    <property type="molecule type" value="Genomic_DNA"/>
</dbReference>
<evidence type="ECO:0000256" key="1">
    <source>
        <dbReference type="ARBA" id="ARBA00006890"/>
    </source>
</evidence>
<dbReference type="PANTHER" id="PTHR43197">
    <property type="entry name" value="UTP--GLUCOSE-1-PHOSPHATE URIDYLYLTRANSFERASE"/>
    <property type="match status" value="1"/>
</dbReference>
<keyword evidence="4 7" id="KW-0548">Nucleotidyltransferase</keyword>
<gene>
    <name evidence="7" type="ORF">SAMN05216270_11073</name>
</gene>
<protein>
    <recommendedName>
        <fullName evidence="2">UTP--glucose-1-phosphate uridylyltransferase</fullName>
        <ecNumber evidence="2">2.7.7.9</ecNumber>
    </recommendedName>
</protein>
<keyword evidence="8" id="KW-1185">Reference proteome</keyword>
<evidence type="ECO:0000313" key="8">
    <source>
        <dbReference type="Proteomes" id="UP000198949"/>
    </source>
</evidence>
<dbReference type="Pfam" id="PF00483">
    <property type="entry name" value="NTP_transferase"/>
    <property type="match status" value="1"/>
</dbReference>
<accession>A0A1G6Z7R4</accession>
<dbReference type="InterPro" id="IPR029044">
    <property type="entry name" value="Nucleotide-diphossugar_trans"/>
</dbReference>
<dbReference type="InterPro" id="IPR005835">
    <property type="entry name" value="NTP_transferase_dom"/>
</dbReference>
<dbReference type="GO" id="GO:0003983">
    <property type="term" value="F:UTP:glucose-1-phosphate uridylyltransferase activity"/>
    <property type="evidence" value="ECO:0007669"/>
    <property type="project" value="UniProtKB-EC"/>
</dbReference>
<keyword evidence="3 7" id="KW-0808">Transferase</keyword>
<dbReference type="InterPro" id="IPR005771">
    <property type="entry name" value="GalU_uridylyltTrfase_bac/arc"/>
</dbReference>
<reference evidence="8" key="1">
    <citation type="submission" date="2016-10" db="EMBL/GenBank/DDBJ databases">
        <authorList>
            <person name="Varghese N."/>
            <person name="Submissions S."/>
        </authorList>
    </citation>
    <scope>NUCLEOTIDE SEQUENCE [LARGE SCALE GENOMIC DNA]</scope>
    <source>
        <strain evidence="8">CGMCC 4.3516</strain>
    </source>
</reference>
<evidence type="ECO:0000259" key="6">
    <source>
        <dbReference type="Pfam" id="PF00483"/>
    </source>
</evidence>
<evidence type="ECO:0000256" key="2">
    <source>
        <dbReference type="ARBA" id="ARBA00012415"/>
    </source>
</evidence>
<dbReference type="CDD" id="cd02541">
    <property type="entry name" value="UGPase_prokaryotic"/>
    <property type="match status" value="1"/>
</dbReference>
<sequence length="296" mass="31419">MSDTSPRATKAVIPAAGFATRFLPVTKAVPKELLPIVDKPVLQYIVEEAAAAGADDITLVTAPGKDAMVDYFDARADLDNALRAKKKDAMLAKVKAPESIAEITSIRQGGAKGLGHAVGRAASHVGDEPFAVLLGDEFYPLGDRLLPRMIDLQAETGGIVLALIEVPDDQVSRYGVAAVQATDDPDVVEVTGLVEKPAREDAPSNLILIGRYVLPGSIFPVLDATGPGSGGEIQLTDAMDTMRAKGTPVHAVIFRGRRHDTGEPVAYLQTLVELASERDDLPGFNAWLREFSATLD</sequence>
<dbReference type="PANTHER" id="PTHR43197:SF1">
    <property type="entry name" value="UTP--GLUCOSE-1-PHOSPHATE URIDYLYLTRANSFERASE"/>
    <property type="match status" value="1"/>
</dbReference>
<dbReference type="Proteomes" id="UP000198949">
    <property type="component" value="Unassembled WGS sequence"/>
</dbReference>
<dbReference type="AlphaFoldDB" id="A0A1G6Z7R4"/>
<dbReference type="EC" id="2.7.7.9" evidence="2"/>
<evidence type="ECO:0000256" key="3">
    <source>
        <dbReference type="ARBA" id="ARBA00022679"/>
    </source>
</evidence>
<evidence type="ECO:0000313" key="7">
    <source>
        <dbReference type="EMBL" id="SDD98027.1"/>
    </source>
</evidence>
<dbReference type="RefSeq" id="WP_091037816.1">
    <property type="nucleotide sequence ID" value="NZ_FNAD01000010.1"/>
</dbReference>
<dbReference type="OrthoDB" id="9803306at2"/>
<name>A0A1G6Z7R4_9ACTN</name>
<dbReference type="GO" id="GO:0006011">
    <property type="term" value="P:UDP-alpha-D-glucose metabolic process"/>
    <property type="evidence" value="ECO:0007669"/>
    <property type="project" value="InterPro"/>
</dbReference>
<organism evidence="7 8">
    <name type="scientific">Glycomyces harbinensis</name>
    <dbReference type="NCBI Taxonomy" id="58114"/>
    <lineage>
        <taxon>Bacteria</taxon>
        <taxon>Bacillati</taxon>
        <taxon>Actinomycetota</taxon>
        <taxon>Actinomycetes</taxon>
        <taxon>Glycomycetales</taxon>
        <taxon>Glycomycetaceae</taxon>
        <taxon>Glycomyces</taxon>
    </lineage>
</organism>
<comment type="catalytic activity">
    <reaction evidence="5">
        <text>alpha-D-glucose 1-phosphate + UTP + H(+) = UDP-alpha-D-glucose + diphosphate</text>
        <dbReference type="Rhea" id="RHEA:19889"/>
        <dbReference type="ChEBI" id="CHEBI:15378"/>
        <dbReference type="ChEBI" id="CHEBI:33019"/>
        <dbReference type="ChEBI" id="CHEBI:46398"/>
        <dbReference type="ChEBI" id="CHEBI:58601"/>
        <dbReference type="ChEBI" id="CHEBI:58885"/>
        <dbReference type="EC" id="2.7.7.9"/>
    </reaction>
</comment>